<dbReference type="Proteomes" id="UP000017836">
    <property type="component" value="Unassembled WGS sequence"/>
</dbReference>
<keyword evidence="3" id="KW-1185">Reference proteome</keyword>
<reference evidence="3" key="1">
    <citation type="journal article" date="2013" name="Science">
        <title>The Amborella genome and the evolution of flowering plants.</title>
        <authorList>
            <consortium name="Amborella Genome Project"/>
        </authorList>
    </citation>
    <scope>NUCLEOTIDE SEQUENCE [LARGE SCALE GENOMIC DNA]</scope>
</reference>
<accession>U5D8E2</accession>
<evidence type="ECO:0000313" key="3">
    <source>
        <dbReference type="Proteomes" id="UP000017836"/>
    </source>
</evidence>
<proteinExistence type="predicted"/>
<evidence type="ECO:0000256" key="1">
    <source>
        <dbReference type="SAM" id="MobiDB-lite"/>
    </source>
</evidence>
<dbReference type="EMBL" id="KI392418">
    <property type="protein sequence ID" value="ERN16638.1"/>
    <property type="molecule type" value="Genomic_DNA"/>
</dbReference>
<dbReference type="Gramene" id="ERN16638">
    <property type="protein sequence ID" value="ERN16638"/>
    <property type="gene ID" value="AMTR_s00051p00091260"/>
</dbReference>
<organism evidence="2 3">
    <name type="scientific">Amborella trichopoda</name>
    <dbReference type="NCBI Taxonomy" id="13333"/>
    <lineage>
        <taxon>Eukaryota</taxon>
        <taxon>Viridiplantae</taxon>
        <taxon>Streptophyta</taxon>
        <taxon>Embryophyta</taxon>
        <taxon>Tracheophyta</taxon>
        <taxon>Spermatophyta</taxon>
        <taxon>Magnoliopsida</taxon>
        <taxon>Amborellales</taxon>
        <taxon>Amborellaceae</taxon>
        <taxon>Amborella</taxon>
    </lineage>
</organism>
<gene>
    <name evidence="2" type="ORF">AMTR_s00051p00091260</name>
</gene>
<name>U5D8E2_AMBTC</name>
<protein>
    <submittedName>
        <fullName evidence="2">Uncharacterized protein</fullName>
    </submittedName>
</protein>
<sequence length="114" mass="13189">MSELRCNEWQETEREGADEQPPRSGGICHEKSSLTSKGKVKFEFQSPYLRGEDHNPFAADDLVGESEKGAGLRFQRGLERRRWRRAERKSGANTRKKPRVIRKVNSESTFLAFY</sequence>
<feature type="region of interest" description="Disordered" evidence="1">
    <location>
        <begin position="1"/>
        <end position="32"/>
    </location>
</feature>
<evidence type="ECO:0000313" key="2">
    <source>
        <dbReference type="EMBL" id="ERN16638.1"/>
    </source>
</evidence>
<dbReference type="HOGENOM" id="CLU_2124421_0_0_1"/>
<dbReference type="AlphaFoldDB" id="U5D8E2"/>
<feature type="compositionally biased region" description="Basic and acidic residues" evidence="1">
    <location>
        <begin position="1"/>
        <end position="21"/>
    </location>
</feature>